<evidence type="ECO:0000313" key="3">
    <source>
        <dbReference type="Proteomes" id="UP000826550"/>
    </source>
</evidence>
<reference evidence="2 3" key="1">
    <citation type="submission" date="2020-01" db="EMBL/GenBank/DDBJ databases">
        <title>Vast differences in strain-level diversity in the gut microbiota of two closely related honey bee species.</title>
        <authorList>
            <person name="Ellegaard K.M."/>
            <person name="Suenami S."/>
            <person name="Miyazaki R."/>
            <person name="Engel P."/>
        </authorList>
    </citation>
    <scope>NUCLEOTIDE SEQUENCE [LARGE SCALE GENOMIC DNA]</scope>
    <source>
        <strain evidence="2 3">ESL0416</strain>
    </source>
</reference>
<organism evidence="2 3">
    <name type="scientific">Lactobacillus panisapium</name>
    <dbReference type="NCBI Taxonomy" id="2012495"/>
    <lineage>
        <taxon>Bacteria</taxon>
        <taxon>Bacillati</taxon>
        <taxon>Bacillota</taxon>
        <taxon>Bacilli</taxon>
        <taxon>Lactobacillales</taxon>
        <taxon>Lactobacillaceae</taxon>
        <taxon>Lactobacillus</taxon>
    </lineage>
</organism>
<protein>
    <submittedName>
        <fullName evidence="2">Uncharacterized protein</fullName>
    </submittedName>
</protein>
<keyword evidence="1" id="KW-1133">Transmembrane helix</keyword>
<dbReference type="RefSeq" id="WP_220219873.1">
    <property type="nucleotide sequence ID" value="NZ_CP048268.1"/>
</dbReference>
<feature type="transmembrane region" description="Helical" evidence="1">
    <location>
        <begin position="36"/>
        <end position="60"/>
    </location>
</feature>
<sequence length="66" mass="7271">MKIAIIVLPIIGLITGVLGVLILDIFFGEYTKIKQIIAITLIAIGFIAVIGAGAIEHFMWWTSWGW</sequence>
<feature type="transmembrane region" description="Helical" evidence="1">
    <location>
        <begin position="6"/>
        <end position="27"/>
    </location>
</feature>
<keyword evidence="1" id="KW-0472">Membrane</keyword>
<proteinExistence type="predicted"/>
<keyword evidence="3" id="KW-1185">Reference proteome</keyword>
<name>A0ABX8WC06_9LACO</name>
<evidence type="ECO:0000313" key="2">
    <source>
        <dbReference type="EMBL" id="QYN53073.1"/>
    </source>
</evidence>
<dbReference type="Proteomes" id="UP000826550">
    <property type="component" value="Chromosome"/>
</dbReference>
<dbReference type="EMBL" id="CP048268">
    <property type="protein sequence ID" value="QYN53073.1"/>
    <property type="molecule type" value="Genomic_DNA"/>
</dbReference>
<gene>
    <name evidence="2" type="ORF">GYM71_06410</name>
</gene>
<evidence type="ECO:0000256" key="1">
    <source>
        <dbReference type="SAM" id="Phobius"/>
    </source>
</evidence>
<keyword evidence="1" id="KW-0812">Transmembrane</keyword>
<accession>A0ABX8WC06</accession>